<evidence type="ECO:0000313" key="3">
    <source>
        <dbReference type="EMBL" id="KAF1956699.1"/>
    </source>
</evidence>
<dbReference type="Pfam" id="PF01419">
    <property type="entry name" value="Jacalin"/>
    <property type="match status" value="1"/>
</dbReference>
<feature type="compositionally biased region" description="Low complexity" evidence="1">
    <location>
        <begin position="47"/>
        <end position="69"/>
    </location>
</feature>
<dbReference type="OrthoDB" id="74460at2759"/>
<feature type="compositionally biased region" description="Polar residues" evidence="1">
    <location>
        <begin position="24"/>
        <end position="37"/>
    </location>
</feature>
<dbReference type="InterPro" id="IPR053002">
    <property type="entry name" value="Metalloproteinase_M10B"/>
</dbReference>
<feature type="compositionally biased region" description="Pro residues" evidence="1">
    <location>
        <begin position="84"/>
        <end position="97"/>
    </location>
</feature>
<evidence type="ECO:0000313" key="4">
    <source>
        <dbReference type="Proteomes" id="UP000800035"/>
    </source>
</evidence>
<organism evidence="3 4">
    <name type="scientific">Byssothecium circinans</name>
    <dbReference type="NCBI Taxonomy" id="147558"/>
    <lineage>
        <taxon>Eukaryota</taxon>
        <taxon>Fungi</taxon>
        <taxon>Dikarya</taxon>
        <taxon>Ascomycota</taxon>
        <taxon>Pezizomycotina</taxon>
        <taxon>Dothideomycetes</taxon>
        <taxon>Pleosporomycetidae</taxon>
        <taxon>Pleosporales</taxon>
        <taxon>Massarineae</taxon>
        <taxon>Massarinaceae</taxon>
        <taxon>Byssothecium</taxon>
    </lineage>
</organism>
<dbReference type="GO" id="GO:0005737">
    <property type="term" value="C:cytoplasm"/>
    <property type="evidence" value="ECO:0007669"/>
    <property type="project" value="TreeGrafter"/>
</dbReference>
<sequence length="797" mass="87946">MPSFLSSLRRKSRSNINTDESRPSAFTNGTNGANGHQNVSVSRRKSSSTLNSSAVASSSTSTTPATSTSGDVSVQPNGLKNGVPPLPTTRPPRPGPNPTKRYSMNVRPHGSPHVRPLTSAQGLSSNGSSQASTNPSSLLAPRILSITDNSWVHQQVLLVFGQIGDPSHPLDGTVTVNHHQGRFPPTAWPVCDSYFKALVHLEPGWNRLRFDFSSPKVSPGNGSISPHASFLNANYLPLTNTPPLQLAIIMGSDSPGTYDATPERIQREGNGLDLAVKKFRMAAYLWQAFTGEQMNRHGFGRRCFRFEESWEPGTLSYQDWESGQFRNQAKIHIIRANKTVEEIRDLNRAQQYEHGTNKGDLFSIASEAVKNYFQMKPGRKQYVSCLFIDSHWDGNTIRGHAALGGGDGDLQLAICGSQALQSYPSSIEEVWQAFGDCTRTDTAHVANDCNESGSNWEAANIGIGAHMHETGHLFGCPHQEKGVMLRDYITLNRTFTSREPYSTRTKSPGQRLILPNDECGWHVLDVLRFRFHPCFRIPIDFNTAGDDGVQVWTVDSTQGSVIATSKSGIAWVELFTEGDDVCHYWKRWPEIDGQYPRQVALNEQELRDLMPKEKARSKLKVEVFSAGGGSHIVEDLAELSNPNFRVRLPDGRWGFRGSKLGHSSMEGSEPHEIIFDSACISSKLLVSIRVYAGMCVDGLEFIYEDSTAQVFGKRGGEPHEFYLDVRRGEQLMGFALRSGLWIDGIQILTSFGRKSEWYGNKDGGGGHTLIPPRGYNIGGLHGSCGPWLDGFALIIVR</sequence>
<feature type="region of interest" description="Disordered" evidence="1">
    <location>
        <begin position="1"/>
        <end position="135"/>
    </location>
</feature>
<evidence type="ECO:0000256" key="1">
    <source>
        <dbReference type="SAM" id="MobiDB-lite"/>
    </source>
</evidence>
<gene>
    <name evidence="3" type="ORF">CC80DRAFT_504521</name>
</gene>
<reference evidence="3" key="1">
    <citation type="journal article" date="2020" name="Stud. Mycol.">
        <title>101 Dothideomycetes genomes: a test case for predicting lifestyles and emergence of pathogens.</title>
        <authorList>
            <person name="Haridas S."/>
            <person name="Albert R."/>
            <person name="Binder M."/>
            <person name="Bloem J."/>
            <person name="Labutti K."/>
            <person name="Salamov A."/>
            <person name="Andreopoulos B."/>
            <person name="Baker S."/>
            <person name="Barry K."/>
            <person name="Bills G."/>
            <person name="Bluhm B."/>
            <person name="Cannon C."/>
            <person name="Castanera R."/>
            <person name="Culley D."/>
            <person name="Daum C."/>
            <person name="Ezra D."/>
            <person name="Gonzalez J."/>
            <person name="Henrissat B."/>
            <person name="Kuo A."/>
            <person name="Liang C."/>
            <person name="Lipzen A."/>
            <person name="Lutzoni F."/>
            <person name="Magnuson J."/>
            <person name="Mondo S."/>
            <person name="Nolan M."/>
            <person name="Ohm R."/>
            <person name="Pangilinan J."/>
            <person name="Park H.-J."/>
            <person name="Ramirez L."/>
            <person name="Alfaro M."/>
            <person name="Sun H."/>
            <person name="Tritt A."/>
            <person name="Yoshinaga Y."/>
            <person name="Zwiers L.-H."/>
            <person name="Turgeon B."/>
            <person name="Goodwin S."/>
            <person name="Spatafora J."/>
            <person name="Crous P."/>
            <person name="Grigoriev I."/>
        </authorList>
    </citation>
    <scope>NUCLEOTIDE SEQUENCE</scope>
    <source>
        <strain evidence="3">CBS 675.92</strain>
    </source>
</reference>
<dbReference type="InterPro" id="IPR021917">
    <property type="entry name" value="Unchr_Zn-peptidase-like"/>
</dbReference>
<dbReference type="InterPro" id="IPR036404">
    <property type="entry name" value="Jacalin-like_lectin_dom_sf"/>
</dbReference>
<dbReference type="Proteomes" id="UP000800035">
    <property type="component" value="Unassembled WGS sequence"/>
</dbReference>
<accession>A0A6A5TYB0</accession>
<keyword evidence="4" id="KW-1185">Reference proteome</keyword>
<dbReference type="SUPFAM" id="SSF51101">
    <property type="entry name" value="Mannose-binding lectins"/>
    <property type="match status" value="1"/>
</dbReference>
<dbReference type="PANTHER" id="PTHR21054:SF2">
    <property type="entry name" value="MIP04191P"/>
    <property type="match status" value="1"/>
</dbReference>
<name>A0A6A5TYB0_9PLEO</name>
<dbReference type="AlphaFoldDB" id="A0A6A5TYB0"/>
<proteinExistence type="predicted"/>
<protein>
    <recommendedName>
        <fullName evidence="2">Jacalin-type lectin domain-containing protein</fullName>
    </recommendedName>
</protein>
<dbReference type="PANTHER" id="PTHR21054">
    <property type="entry name" value="ZINC METALLOPROTEINASE-RELATED"/>
    <property type="match status" value="1"/>
</dbReference>
<feature type="compositionally biased region" description="Polar residues" evidence="1">
    <location>
        <begin position="118"/>
        <end position="135"/>
    </location>
</feature>
<dbReference type="Pfam" id="PF12044">
    <property type="entry name" value="Metallopep"/>
    <property type="match status" value="1"/>
</dbReference>
<dbReference type="InterPro" id="IPR001229">
    <property type="entry name" value="Jacalin-like_lectin_dom"/>
</dbReference>
<feature type="domain" description="Jacalin-type lectin" evidence="2">
    <location>
        <begin position="654"/>
        <end position="797"/>
    </location>
</feature>
<dbReference type="EMBL" id="ML976991">
    <property type="protein sequence ID" value="KAF1956699.1"/>
    <property type="molecule type" value="Genomic_DNA"/>
</dbReference>
<evidence type="ECO:0000259" key="2">
    <source>
        <dbReference type="PROSITE" id="PS51752"/>
    </source>
</evidence>
<dbReference type="Gene3D" id="2.100.10.30">
    <property type="entry name" value="Jacalin-like lectin domain"/>
    <property type="match status" value="1"/>
</dbReference>
<dbReference type="PROSITE" id="PS51752">
    <property type="entry name" value="JACALIN_LECTIN"/>
    <property type="match status" value="1"/>
</dbReference>